<gene>
    <name evidence="1" type="ORF">L6164_003134</name>
</gene>
<evidence type="ECO:0000313" key="2">
    <source>
        <dbReference type="Proteomes" id="UP000828941"/>
    </source>
</evidence>
<reference evidence="1 2" key="1">
    <citation type="journal article" date="2022" name="DNA Res.">
        <title>Chromosomal-level genome assembly of the orchid tree Bauhinia variegata (Leguminosae; Cercidoideae) supports the allotetraploid origin hypothesis of Bauhinia.</title>
        <authorList>
            <person name="Zhong Y."/>
            <person name="Chen Y."/>
            <person name="Zheng D."/>
            <person name="Pang J."/>
            <person name="Liu Y."/>
            <person name="Luo S."/>
            <person name="Meng S."/>
            <person name="Qian L."/>
            <person name="Wei D."/>
            <person name="Dai S."/>
            <person name="Zhou R."/>
        </authorList>
    </citation>
    <scope>NUCLEOTIDE SEQUENCE [LARGE SCALE GENOMIC DNA]</scope>
    <source>
        <strain evidence="1">BV-YZ2020</strain>
    </source>
</reference>
<keyword evidence="2" id="KW-1185">Reference proteome</keyword>
<protein>
    <submittedName>
        <fullName evidence="1">Uncharacterized protein</fullName>
    </submittedName>
</protein>
<comment type="caution">
    <text evidence="1">The sequence shown here is derived from an EMBL/GenBank/DDBJ whole genome shotgun (WGS) entry which is preliminary data.</text>
</comment>
<accession>A0ACB9PZT5</accession>
<organism evidence="1 2">
    <name type="scientific">Bauhinia variegata</name>
    <name type="common">Purple orchid tree</name>
    <name type="synonym">Phanera variegata</name>
    <dbReference type="NCBI Taxonomy" id="167791"/>
    <lineage>
        <taxon>Eukaryota</taxon>
        <taxon>Viridiplantae</taxon>
        <taxon>Streptophyta</taxon>
        <taxon>Embryophyta</taxon>
        <taxon>Tracheophyta</taxon>
        <taxon>Spermatophyta</taxon>
        <taxon>Magnoliopsida</taxon>
        <taxon>eudicotyledons</taxon>
        <taxon>Gunneridae</taxon>
        <taxon>Pentapetalae</taxon>
        <taxon>rosids</taxon>
        <taxon>fabids</taxon>
        <taxon>Fabales</taxon>
        <taxon>Fabaceae</taxon>
        <taxon>Cercidoideae</taxon>
        <taxon>Cercideae</taxon>
        <taxon>Bauhiniinae</taxon>
        <taxon>Bauhinia</taxon>
    </lineage>
</organism>
<proteinExistence type="predicted"/>
<sequence>MEVVSTIVDKLLEYTLIPVTRQVGYVISYKDNVSKLKKRAKRLLHERESLQHRVDVAQRNGEDIEGMVNDWLCEVRENASMAKILLDEDDKRHKRNAEEIEGHDLKWPSDIASRAEELLDEDDKRSKTAWCSSKSFSSMCWRHQISRKAKRLAEEIANIKGEKEFTQVSHPGELNITETLASSAKNDEAFESRVASLNQIMEALADPNLRLIGVHGLGGVGKTTLVRDVAIKVKEKSPDTNVVFVDVKQNPKIEKIQQDIADMLGLELKQQSLFVRATLLRQRLEQDKEKNILVILDDLWKKLDLNEVGLLFEEENKNCKILMTSREKGVLSKMNTHKDIELRELTKEESWELFKGKVTLNESSKSKEFITTAKKVVAACGGLPIAIVTIAAALKGKEEIAEWRDALRRLQNHDYDEINKPIFVSYENLKDDCLRSIFVFAGVINSSATIDLFKYCCGLGLFYDMDNLDARISELKDSCLLQDNNSSKSHFSMHDVVRDTAISIASKDDQFFLKKIEKADEDEWITDDKLKSCRKMLLDFSNVRELPEGLHCSNLTFFYLCSKDSSLKLPHNVFKGMPKLKVLVLINMTFEFLPSSISLLHNLHTLCLDECVLKSIKGIGELKRLKILSLCGSKFTNLPLEIGKLTKLQLLDLSRCVQLESIPPGVLLNLQMLEVLLMGSSFRKWAVGDQQSTASLTEIKDLRKLSTLAIDVPDQNMLPKEQLFESLHLQRYEVRIGDKYWHRFGESETSRFLKLDLHTGIDTKHYFKSLLDHVGDLHVQRLAGLKNVVPDMNEKGLIELKHVVVNENLELQFIADLVDHKDMIFPKLESLSVFSSKLVKLCNGSITERSFSKLKVVILYDCEEMKWLFSSSLPTCLPHLNEIRVHWCNDLEGIVSDAGQVAGPLHFVELRTLTLQSLPSLIGFYSEDETSSKVQQKKTQVGDDNILDPPVVLFSHKVFIPNLETLNINSVNKLNKLWDQQFDRLSFRNLKTLNITGCDGISKLLPFNVLENLEDLEVSYCGSLEVIFDLEGTRKEETRDVVKSSHLRKLSLKGLPKLKYLWNKDPKKILGFQFLSTIEATECHSLKYLFPASVAKALAKLHFLSITSCRELDAIVGREEEGADVPINFVFARVTELYLQRLPKLMSFYPGTYSTEWPLLQKLYCKSVNRSWNFCGSGLLGFEESHCQKGHEVSIQLPLAVQKSIPMLRELKLDCYKNMMAWIQRYSPDICWNELKILKLKFFHDVPLWTFIRSMYALETIHIKCGSLEEIFLPEREVIDITQGGRGIHIKTLTIDGLSKLRHICREGNEPNPILKRLEELYIRKCSGLSNLVPSSIKFNHLASIKVFGCNGILHLISPFTAKSLSRLTTMEIKECKMIKEIVAGKVTDDEITLSELKTLTFDNLPRLERFCSLNCVFRFPALENVVIAECPKLKLFSKQAPITANLQSVKDSNWSDAKSYWEDDLNSTVQKLYTDKLYYKLKDLNLSEYPELKQIWHTQLPDGVFCKLTTLTLSKCEWSSKVLQWNVLKCLVRLKELNVESCKSIEVVFDWEGAKDEERDHVLAMKFFSTLTLTSLPNLKHIWNKNPRGISYFPKLTRLKLVDVPKLDHSLVEKAILNLELKRLVVDNAIMTWFRQFPAEHLNSLEVLGLQFLYDVNTGFQYSVLQKMSNLKTLIVRDGSSEEIFPFKQQVIEGNHSAVVQLKCLWVENLQKLRHICEEGYELDPSLKNLKRLYIKECSRLLSLGPSSLTFNLLKILIVKKCEQLSYLMTPSTAKSLGELGLLIIEDCSMIKEIIVGKGVDAQTIDDITFSSLESLMLKNLPCLESFCSMNYAFNFPCLKDLVIWQCPNLKKFSNGVSNTPNLECIGGEGGGDLLEFDLNSTGEKTYKYKVISEDDLRDVDEIMSEGDFSDQDSESDKEHLNESDQFQEEEDNVEEKEENVNGCVTEQSTISYPESRDIDLQASTNKDITLSTPLLAISQEYQTSGKGGSQKKIEDMNAIEQSTTSYSENMEAHKKEKQGFEISMSNFDSEKRLQEQHINFREGMGETTNIDDDKGFPLEILTEAASSLDSIIAEPMSEQVLMGRQEGLEQNQVTIEFLDRTDVIPEAVYNAIELINNSVSTVSTSKELQGLGRCSPISQPFSSIANAAGSLEVKLIEVVQSTQDCQQSDSNGSKSNSSLQTQTMTRHGAELQAKEVHQKPKKPHISSTNKGESIKERAEEVAQKDPTARKLEPPISPLVHEENKPSKKLQLLATNSHLSPISRSPPANSYQPLDHVTEASGSFPLPSIIDTTATSSPTTSLLEGLLSRLHLLLSSEDMSYLCDGFSRYPWALNLLESWSDKCWNWSYFVIFARVLCILQTTTAANLSEALYAELSSSLITLGNVGFDANWIAAVHTRISDCQVSLTSFHEAKALGDTKDAIASRLVEFESLVDAMRAELAGIDDMLAKYAHREELARNVMGLP</sequence>
<name>A0ACB9PZT5_BAUVA</name>
<dbReference type="Proteomes" id="UP000828941">
    <property type="component" value="Chromosome 2"/>
</dbReference>
<evidence type="ECO:0000313" key="1">
    <source>
        <dbReference type="EMBL" id="KAI4354252.1"/>
    </source>
</evidence>
<dbReference type="EMBL" id="CM039427">
    <property type="protein sequence ID" value="KAI4354252.1"/>
    <property type="molecule type" value="Genomic_DNA"/>
</dbReference>